<dbReference type="GO" id="GO:0043185">
    <property type="term" value="F:vascular endothelial growth factor receptor 3 binding"/>
    <property type="evidence" value="ECO:0007669"/>
    <property type="project" value="TreeGrafter"/>
</dbReference>
<dbReference type="Pfam" id="PF00341">
    <property type="entry name" value="PDGF"/>
    <property type="match status" value="1"/>
</dbReference>
<evidence type="ECO:0000256" key="9">
    <source>
        <dbReference type="ARBA" id="ARBA00022782"/>
    </source>
</evidence>
<dbReference type="InterPro" id="IPR029034">
    <property type="entry name" value="Cystine-knot_cytokine"/>
</dbReference>
<dbReference type="SMART" id="SM00141">
    <property type="entry name" value="PDGF"/>
    <property type="match status" value="1"/>
</dbReference>
<evidence type="ECO:0000256" key="3">
    <source>
        <dbReference type="ARBA" id="ARBA00022473"/>
    </source>
</evidence>
<evidence type="ECO:0000256" key="15">
    <source>
        <dbReference type="ARBA" id="ARBA00063227"/>
    </source>
</evidence>
<dbReference type="GO" id="GO:0016020">
    <property type="term" value="C:membrane"/>
    <property type="evidence" value="ECO:0007669"/>
    <property type="project" value="InterPro"/>
</dbReference>
<dbReference type="GO" id="GO:0005615">
    <property type="term" value="C:extracellular space"/>
    <property type="evidence" value="ECO:0007669"/>
    <property type="project" value="TreeGrafter"/>
</dbReference>
<dbReference type="GO" id="GO:0001938">
    <property type="term" value="P:positive regulation of endothelial cell proliferation"/>
    <property type="evidence" value="ECO:0007669"/>
    <property type="project" value="TreeGrafter"/>
</dbReference>
<comment type="similarity">
    <text evidence="2 19">Belongs to the PDGF/VEGF growth factor family.</text>
</comment>
<keyword evidence="4" id="KW-0964">Secreted</keyword>
<dbReference type="CDD" id="cd00135">
    <property type="entry name" value="PDGF"/>
    <property type="match status" value="1"/>
</dbReference>
<keyword evidence="12" id="KW-0325">Glycoprotein</keyword>
<feature type="domain" description="Platelet-derived growth factor (PDGF) family profile" evidence="21">
    <location>
        <begin position="123"/>
        <end position="222"/>
    </location>
</feature>
<feature type="region of interest" description="Disordered" evidence="20">
    <location>
        <begin position="91"/>
        <end position="111"/>
    </location>
</feature>
<evidence type="ECO:0000256" key="12">
    <source>
        <dbReference type="ARBA" id="ARBA00023180"/>
    </source>
</evidence>
<dbReference type="GO" id="GO:0030154">
    <property type="term" value="P:cell differentiation"/>
    <property type="evidence" value="ECO:0007669"/>
    <property type="project" value="UniProtKB-KW"/>
</dbReference>
<keyword evidence="11" id="KW-1015">Disulfide bond</keyword>
<comment type="caution">
    <text evidence="22">The sequence shown here is derived from an EMBL/GenBank/DDBJ whole genome shotgun (WGS) entry which is preliminary data.</text>
</comment>
<dbReference type="PANTHER" id="PTHR12025:SF3">
    <property type="entry name" value="VASCULAR ENDOTHELIAL GROWTH FACTOR C"/>
    <property type="match status" value="1"/>
</dbReference>
<dbReference type="PROSITE" id="PS00249">
    <property type="entry name" value="PDGF_1"/>
    <property type="match status" value="1"/>
</dbReference>
<dbReference type="Proteomes" id="UP000327493">
    <property type="component" value="Chromosome 2"/>
</dbReference>
<evidence type="ECO:0000256" key="14">
    <source>
        <dbReference type="ARBA" id="ARBA00055409"/>
    </source>
</evidence>
<dbReference type="GO" id="GO:0038084">
    <property type="term" value="P:vascular endothelial growth factor signaling pathway"/>
    <property type="evidence" value="ECO:0007669"/>
    <property type="project" value="TreeGrafter"/>
</dbReference>
<dbReference type="GO" id="GO:0008083">
    <property type="term" value="F:growth factor activity"/>
    <property type="evidence" value="ECO:0007669"/>
    <property type="project" value="UniProtKB-KW"/>
</dbReference>
<dbReference type="InterPro" id="IPR000072">
    <property type="entry name" value="PDGF/VEGF_dom"/>
</dbReference>
<feature type="region of interest" description="Disordered" evidence="20">
    <location>
        <begin position="918"/>
        <end position="938"/>
    </location>
</feature>
<organism evidence="22 23">
    <name type="scientific">Etheostoma spectabile</name>
    <name type="common">orangethroat darter</name>
    <dbReference type="NCBI Taxonomy" id="54343"/>
    <lineage>
        <taxon>Eukaryota</taxon>
        <taxon>Metazoa</taxon>
        <taxon>Chordata</taxon>
        <taxon>Craniata</taxon>
        <taxon>Vertebrata</taxon>
        <taxon>Euteleostomi</taxon>
        <taxon>Actinopterygii</taxon>
        <taxon>Neopterygii</taxon>
        <taxon>Teleostei</taxon>
        <taxon>Neoteleostei</taxon>
        <taxon>Acanthomorphata</taxon>
        <taxon>Eupercaria</taxon>
        <taxon>Perciformes</taxon>
        <taxon>Percoidei</taxon>
        <taxon>Percidae</taxon>
        <taxon>Etheostomatinae</taxon>
        <taxon>Etheostoma</taxon>
    </lineage>
</organism>
<dbReference type="Gene3D" id="2.10.90.10">
    <property type="entry name" value="Cystine-knot cytokines"/>
    <property type="match status" value="1"/>
</dbReference>
<dbReference type="GO" id="GO:0001666">
    <property type="term" value="P:response to hypoxia"/>
    <property type="evidence" value="ECO:0007669"/>
    <property type="project" value="TreeGrafter"/>
</dbReference>
<evidence type="ECO:0000313" key="23">
    <source>
        <dbReference type="Proteomes" id="UP000327493"/>
    </source>
</evidence>
<dbReference type="InterPro" id="IPR050507">
    <property type="entry name" value="PDGF/VEGF_growth_factor"/>
</dbReference>
<name>A0A5J5DPL2_9PERO</name>
<feature type="region of interest" description="Disordered" evidence="20">
    <location>
        <begin position="456"/>
        <end position="475"/>
    </location>
</feature>
<dbReference type="PROSITE" id="PS50278">
    <property type="entry name" value="PDGF_2"/>
    <property type="match status" value="1"/>
</dbReference>
<gene>
    <name evidence="22" type="ORF">FQN60_012522</name>
</gene>
<dbReference type="PANTHER" id="PTHR12025">
    <property type="entry name" value="VASCULAR ENDOTHELIAL GROWTH FACTOR"/>
    <property type="match status" value="1"/>
</dbReference>
<keyword evidence="13" id="KW-0497">Mitogen</keyword>
<proteinExistence type="inferred from homology"/>
<evidence type="ECO:0000256" key="16">
    <source>
        <dbReference type="ARBA" id="ARBA00070957"/>
    </source>
</evidence>
<comment type="subunit">
    <text evidence="15">Homodimer; non-covalent and antiparallel. Interacts with FLT4/VEGFR3; the interaction is required for FLT4/VEGFR3 homodimarization and activation.</text>
</comment>
<evidence type="ECO:0000256" key="20">
    <source>
        <dbReference type="SAM" id="MobiDB-lite"/>
    </source>
</evidence>
<dbReference type="GO" id="GO:0050930">
    <property type="term" value="P:induction of positive chemotaxis"/>
    <property type="evidence" value="ECO:0007669"/>
    <property type="project" value="TreeGrafter"/>
</dbReference>
<evidence type="ECO:0000256" key="6">
    <source>
        <dbReference type="ARBA" id="ARBA00022685"/>
    </source>
</evidence>
<feature type="compositionally biased region" description="Basic and acidic residues" evidence="20">
    <location>
        <begin position="95"/>
        <end position="108"/>
    </location>
</feature>
<dbReference type="AlphaFoldDB" id="A0A5J5DPL2"/>
<evidence type="ECO:0000256" key="8">
    <source>
        <dbReference type="ARBA" id="ARBA00022737"/>
    </source>
</evidence>
<dbReference type="GO" id="GO:0048010">
    <property type="term" value="P:vascular endothelial growth factor receptor signaling pathway"/>
    <property type="evidence" value="ECO:0007669"/>
    <property type="project" value="TreeGrafter"/>
</dbReference>
<evidence type="ECO:0000259" key="21">
    <source>
        <dbReference type="PROSITE" id="PS50278"/>
    </source>
</evidence>
<dbReference type="GO" id="GO:0045766">
    <property type="term" value="P:positive regulation of angiogenesis"/>
    <property type="evidence" value="ECO:0007669"/>
    <property type="project" value="TreeGrafter"/>
</dbReference>
<keyword evidence="9" id="KW-0221">Differentiation</keyword>
<evidence type="ECO:0000256" key="13">
    <source>
        <dbReference type="ARBA" id="ARBA00023246"/>
    </source>
</evidence>
<evidence type="ECO:0000313" key="22">
    <source>
        <dbReference type="EMBL" id="KAA8595387.1"/>
    </source>
</evidence>
<evidence type="ECO:0000256" key="5">
    <source>
        <dbReference type="ARBA" id="ARBA00022657"/>
    </source>
</evidence>
<dbReference type="EMBL" id="VOFY01000002">
    <property type="protein sequence ID" value="KAA8595387.1"/>
    <property type="molecule type" value="Genomic_DNA"/>
</dbReference>
<comment type="subcellular location">
    <subcellularLocation>
        <location evidence="1">Secreted</location>
    </subcellularLocation>
</comment>
<evidence type="ECO:0000256" key="17">
    <source>
        <dbReference type="ARBA" id="ARBA00080219"/>
    </source>
</evidence>
<comment type="function">
    <text evidence="14">Growth factor active in angiogenesis, and endothelial cell growth, stimulating their proliferation and migration and also has effects on the permeability of blood vessels. May function in angiogenesis of the venous and lymphatic vascular systems during embryogenesis, and also in the maintenance of differentiated lymphatic endothelium in adults. Binds and activates KDR/VEGFR2 and FLT4/VEGFR3 receptors.</text>
</comment>
<evidence type="ECO:0000256" key="4">
    <source>
        <dbReference type="ARBA" id="ARBA00022525"/>
    </source>
</evidence>
<keyword evidence="23" id="KW-1185">Reference proteome</keyword>
<sequence>MVDAWKPRSVTRAKENTSAMRSVVYFIAAKAVCVKRNGTYFRSAYTAALRLDMEQKLRSASSVDELMSLIYPSYWAALKCRSKLSTAAASSASRLSERPPPRRLRPPDDTEEPTFAAAYLNLDLLKSIESEWRKTQCMPREVCVDVGREFGAPTNIFYKPPCVSVYRCGGCCHSEDKQCRNISTGYLSKTLFEITVPITQGTKPVTISVANHTQCTCLSKLDVYKQVHSIIRRSLSECPIANRTCPPGQSWSSRQCRCVSMSAHVHHNPPPPPLPPPRPSQQHLVKVNKMQATLSTKGIYIVSNTAVYIQPQSSTKTALPDLCKDLNCLQNDTPDAALIVAGDILENTLDHRYTAFRYTKLLPTFGKSDHVGILLRLLSQASLRGKEAKDPRKHAVSLDQGGSKTMVAAVAVVLLHVLRCPVTSCYALRCLEELAAQEPPTDLEAVISTAIRNDGVSRKGKGRAPTSTPQSLARLPASTPTNVWQLLNNSGAKERTAARTVGTACLPAKNESSSLWLHRRLSNIISVPEEDSALMSTANVSKLLMEAFPLGKEPLVDRSHWARIPKAKPGYYVDCTEINTGWDVGLDSVLSLRAMQGNQGTDLLSKRTERQSGGTTLSLLENACNAAVVLWHRGLLHMAGARQRCCQGSGRKLAFGDMLLSRTVPYFLVESVTLEDWTGGFSSSPYAAACGENLVHLINKGGKVGVSLLRQPGEWGPQGPWIYGFGSRPLSICGSPRLRGGQPQPLAATSSRSPWKGRLLWETQTKSEWAMEDTWRKRVCGRGHSPEEAPGAGGEQRDPEAREGQRRTIFCPPLCTCSPLALLKAVQPGEEQMLHPRHQMKYSLPNATDLVIELVIVEHSGALVIGEDSGALVIGEDSGALVIGEDFGALVIGEDSGALVIDSGALVIGEDWSMDSEEDSGELVTGIDSGALASSEAG</sequence>
<reference evidence="22 23" key="1">
    <citation type="submission" date="2019-08" db="EMBL/GenBank/DDBJ databases">
        <title>A chromosome-level genome assembly, high-density linkage maps, and genome scans reveal the genomic architecture of hybrid incompatibilities underlying speciation via character displacement in darters (Percidae: Etheostominae).</title>
        <authorList>
            <person name="Moran R.L."/>
            <person name="Catchen J.M."/>
            <person name="Fuller R.C."/>
        </authorList>
    </citation>
    <scope>NUCLEOTIDE SEQUENCE [LARGE SCALE GENOMIC DNA]</scope>
    <source>
        <strain evidence="22">EspeVRDwgs_2016</strain>
        <tissue evidence="22">Muscle</tissue>
    </source>
</reference>
<evidence type="ECO:0000256" key="18">
    <source>
        <dbReference type="ARBA" id="ARBA00082345"/>
    </source>
</evidence>
<evidence type="ECO:0000256" key="7">
    <source>
        <dbReference type="ARBA" id="ARBA00022729"/>
    </source>
</evidence>
<accession>A0A5J5DPL2</accession>
<dbReference type="SUPFAM" id="SSF57501">
    <property type="entry name" value="Cystine-knot cytokines"/>
    <property type="match status" value="1"/>
</dbReference>
<dbReference type="FunFam" id="2.10.90.10:FF:000025">
    <property type="entry name" value="vascular endothelial growth factor C"/>
    <property type="match status" value="1"/>
</dbReference>
<feature type="compositionally biased region" description="Basic and acidic residues" evidence="20">
    <location>
        <begin position="795"/>
        <end position="804"/>
    </location>
</feature>
<dbReference type="GO" id="GO:0060754">
    <property type="term" value="P:positive regulation of mast cell chemotaxis"/>
    <property type="evidence" value="ECO:0007669"/>
    <property type="project" value="TreeGrafter"/>
</dbReference>
<keyword evidence="7" id="KW-0732">Signal</keyword>
<keyword evidence="6" id="KW-0165">Cleavage on pair of basic residues</keyword>
<evidence type="ECO:0000256" key="10">
    <source>
        <dbReference type="ARBA" id="ARBA00023030"/>
    </source>
</evidence>
<dbReference type="GO" id="GO:0002040">
    <property type="term" value="P:sprouting angiogenesis"/>
    <property type="evidence" value="ECO:0007669"/>
    <property type="project" value="TreeGrafter"/>
</dbReference>
<evidence type="ECO:0000256" key="19">
    <source>
        <dbReference type="RuleBase" id="RU003818"/>
    </source>
</evidence>
<keyword evidence="3" id="KW-0217">Developmental protein</keyword>
<evidence type="ECO:0000256" key="1">
    <source>
        <dbReference type="ARBA" id="ARBA00004613"/>
    </source>
</evidence>
<protein>
    <recommendedName>
        <fullName evidence="16">Vascular endothelial growth factor C</fullName>
    </recommendedName>
    <alternativeName>
        <fullName evidence="17">Flt4 ligand</fullName>
    </alternativeName>
    <alternativeName>
        <fullName evidence="18">Vascular endothelial growth factor-related protein</fullName>
    </alternativeName>
</protein>
<dbReference type="GO" id="GO:0051781">
    <property type="term" value="P:positive regulation of cell division"/>
    <property type="evidence" value="ECO:0007669"/>
    <property type="project" value="UniProtKB-KW"/>
</dbReference>
<dbReference type="InterPro" id="IPR023581">
    <property type="entry name" value="PD_growth_factor_CS"/>
</dbReference>
<evidence type="ECO:0000256" key="2">
    <source>
        <dbReference type="ARBA" id="ARBA00006686"/>
    </source>
</evidence>
<evidence type="ECO:0000256" key="11">
    <source>
        <dbReference type="ARBA" id="ARBA00023157"/>
    </source>
</evidence>
<keyword evidence="5" id="KW-0037">Angiogenesis</keyword>
<feature type="region of interest" description="Disordered" evidence="20">
    <location>
        <begin position="780"/>
        <end position="804"/>
    </location>
</feature>
<keyword evidence="10 19" id="KW-0339">Growth factor</keyword>
<keyword evidence="8" id="KW-0677">Repeat</keyword>
<dbReference type="GO" id="GO:0042056">
    <property type="term" value="F:chemoattractant activity"/>
    <property type="evidence" value="ECO:0007669"/>
    <property type="project" value="TreeGrafter"/>
</dbReference>